<gene>
    <name evidence="1" type="ORF">Patl1_21214</name>
</gene>
<name>A0ACC1BK31_9ROSI</name>
<evidence type="ECO:0000313" key="2">
    <source>
        <dbReference type="Proteomes" id="UP001164250"/>
    </source>
</evidence>
<proteinExistence type="predicted"/>
<comment type="caution">
    <text evidence="1">The sequence shown here is derived from an EMBL/GenBank/DDBJ whole genome shotgun (WGS) entry which is preliminary data.</text>
</comment>
<organism evidence="1 2">
    <name type="scientific">Pistacia atlantica</name>
    <dbReference type="NCBI Taxonomy" id="434234"/>
    <lineage>
        <taxon>Eukaryota</taxon>
        <taxon>Viridiplantae</taxon>
        <taxon>Streptophyta</taxon>
        <taxon>Embryophyta</taxon>
        <taxon>Tracheophyta</taxon>
        <taxon>Spermatophyta</taxon>
        <taxon>Magnoliopsida</taxon>
        <taxon>eudicotyledons</taxon>
        <taxon>Gunneridae</taxon>
        <taxon>Pentapetalae</taxon>
        <taxon>rosids</taxon>
        <taxon>malvids</taxon>
        <taxon>Sapindales</taxon>
        <taxon>Anacardiaceae</taxon>
        <taxon>Pistacia</taxon>
    </lineage>
</organism>
<protein>
    <submittedName>
        <fullName evidence="1">Uncharacterized protein</fullName>
    </submittedName>
</protein>
<accession>A0ACC1BK31</accession>
<keyword evidence="2" id="KW-1185">Reference proteome</keyword>
<evidence type="ECO:0000313" key="1">
    <source>
        <dbReference type="EMBL" id="KAJ0099288.1"/>
    </source>
</evidence>
<reference evidence="2" key="1">
    <citation type="journal article" date="2023" name="G3 (Bethesda)">
        <title>Genome assembly and association tests identify interacting loci associated with vigor, precocity, and sex in interspecific pistachio rootstocks.</title>
        <authorList>
            <person name="Palmer W."/>
            <person name="Jacygrad E."/>
            <person name="Sagayaradj S."/>
            <person name="Cavanaugh K."/>
            <person name="Han R."/>
            <person name="Bertier L."/>
            <person name="Beede B."/>
            <person name="Kafkas S."/>
            <person name="Golino D."/>
            <person name="Preece J."/>
            <person name="Michelmore R."/>
        </authorList>
    </citation>
    <scope>NUCLEOTIDE SEQUENCE [LARGE SCALE GENOMIC DNA]</scope>
</reference>
<dbReference type="EMBL" id="CM047900">
    <property type="protein sequence ID" value="KAJ0099288.1"/>
    <property type="molecule type" value="Genomic_DNA"/>
</dbReference>
<dbReference type="Proteomes" id="UP001164250">
    <property type="component" value="Chromosome 4"/>
</dbReference>
<sequence length="127" mass="13780">MASHAGILLVTKELKKNIKEDFGAFWATTGGATSRTVTVVSILGEGGATCVGKTVVDELAYSKRLEYLHDKAEPCIIHCNIKSSNVLLFDDDVAKIYDFYLSNQAHDIAARMHSTGVLGNFGYHASE</sequence>